<evidence type="ECO:0000256" key="1">
    <source>
        <dbReference type="RuleBase" id="RU000363"/>
    </source>
</evidence>
<dbReference type="EMBL" id="JBEHCU010005860">
    <property type="protein sequence ID" value="KAL1398557.1"/>
    <property type="molecule type" value="Genomic_DNA"/>
</dbReference>
<dbReference type="Proteomes" id="UP001562425">
    <property type="component" value="Unassembled WGS sequence"/>
</dbReference>
<comment type="caution">
    <text evidence="2">The sequence shown here is derived from an EMBL/GenBank/DDBJ whole genome shotgun (WGS) entry which is preliminary data.</text>
</comment>
<name>A0ABD1DHT6_CULPP</name>
<evidence type="ECO:0000313" key="3">
    <source>
        <dbReference type="Proteomes" id="UP001562425"/>
    </source>
</evidence>
<dbReference type="PANTHER" id="PTHR24322">
    <property type="entry name" value="PKSB"/>
    <property type="match status" value="1"/>
</dbReference>
<gene>
    <name evidence="2" type="ORF">pipiens_008869</name>
</gene>
<dbReference type="AlphaFoldDB" id="A0ABD1DHT6"/>
<sequence>MQLPPLTSNAMDTDQVEYFTHQDGEYVPAAWDLSGGQTSPKDWCGIVFKVIRVMVLFIPTLLGELFRLLLGTKRKSIRGQLALVTGGGNGLGRSLCLRLAKEGCQVAVADIDLIAAQRTAQELRNLGVQAEPFLVDVGDQKSVEQLKSDVEAKLGLVDILVNNAGLLAVLSLSEGTPEDVQRIINVNLASHFWAIRAFKNGMMERRRGHIVAVSSSFGIVAFGRTVCYSATKFGVRGLMEALNEEFYMNGYGNEIFVTCVYPGFVATRQEFLDYLHQLGCRVPIQTPDEVADLAIDGVLKNRCEVIASPLYMQILLKLYSLMPNGINRLVMDIFVDNVPRLGYMKSSLNSES</sequence>
<protein>
    <recommendedName>
        <fullName evidence="4">Short-chain dehydrogenase</fullName>
    </recommendedName>
</protein>
<organism evidence="2 3">
    <name type="scientific">Culex pipiens pipiens</name>
    <name type="common">Northern house mosquito</name>
    <dbReference type="NCBI Taxonomy" id="38569"/>
    <lineage>
        <taxon>Eukaryota</taxon>
        <taxon>Metazoa</taxon>
        <taxon>Ecdysozoa</taxon>
        <taxon>Arthropoda</taxon>
        <taxon>Hexapoda</taxon>
        <taxon>Insecta</taxon>
        <taxon>Pterygota</taxon>
        <taxon>Neoptera</taxon>
        <taxon>Endopterygota</taxon>
        <taxon>Diptera</taxon>
        <taxon>Nematocera</taxon>
        <taxon>Culicoidea</taxon>
        <taxon>Culicidae</taxon>
        <taxon>Culicinae</taxon>
        <taxon>Culicini</taxon>
        <taxon>Culex</taxon>
        <taxon>Culex</taxon>
    </lineage>
</organism>
<dbReference type="Pfam" id="PF00106">
    <property type="entry name" value="adh_short"/>
    <property type="match status" value="1"/>
</dbReference>
<dbReference type="SUPFAM" id="SSF51735">
    <property type="entry name" value="NAD(P)-binding Rossmann-fold domains"/>
    <property type="match status" value="1"/>
</dbReference>
<proteinExistence type="inferred from homology"/>
<dbReference type="PRINTS" id="PR00080">
    <property type="entry name" value="SDRFAMILY"/>
</dbReference>
<reference evidence="2 3" key="1">
    <citation type="submission" date="2024-05" db="EMBL/GenBank/DDBJ databases">
        <title>Culex pipiens pipiens assembly and annotation.</title>
        <authorList>
            <person name="Alout H."/>
            <person name="Durand T."/>
        </authorList>
    </citation>
    <scope>NUCLEOTIDE SEQUENCE [LARGE SCALE GENOMIC DNA]</scope>
    <source>
        <strain evidence="2">HA-2024</strain>
        <tissue evidence="2">Whole body</tissue>
    </source>
</reference>
<dbReference type="PRINTS" id="PR00081">
    <property type="entry name" value="GDHRDH"/>
</dbReference>
<evidence type="ECO:0000313" key="2">
    <source>
        <dbReference type="EMBL" id="KAL1398557.1"/>
    </source>
</evidence>
<accession>A0ABD1DHT6</accession>
<keyword evidence="3" id="KW-1185">Reference proteome</keyword>
<comment type="similarity">
    <text evidence="1">Belongs to the short-chain dehydrogenases/reductases (SDR) family.</text>
</comment>
<dbReference type="Gene3D" id="3.40.50.720">
    <property type="entry name" value="NAD(P)-binding Rossmann-like Domain"/>
    <property type="match status" value="1"/>
</dbReference>
<evidence type="ECO:0008006" key="4">
    <source>
        <dbReference type="Google" id="ProtNLM"/>
    </source>
</evidence>
<dbReference type="InterPro" id="IPR036291">
    <property type="entry name" value="NAD(P)-bd_dom_sf"/>
</dbReference>
<dbReference type="PANTHER" id="PTHR24322:SF748">
    <property type="entry name" value="FI23927P1-RELATED"/>
    <property type="match status" value="1"/>
</dbReference>
<dbReference type="InterPro" id="IPR002347">
    <property type="entry name" value="SDR_fam"/>
</dbReference>